<keyword evidence="2" id="KW-1185">Reference proteome</keyword>
<accession>A0A0F5I4Z8</accession>
<proteinExistence type="predicted"/>
<dbReference type="Proteomes" id="UP000031563">
    <property type="component" value="Unassembled WGS sequence"/>
</dbReference>
<sequence>MPIILPMTAVHLIWVIGLGAIFPLGLLIAKLLNIQLLTTDNPLATLGGIVAAPQAFFIPVFIIVYMYIPEYLPFTVGLLGGSHFLPYMWIYRSKAYLFVTLATCLSSLILGGFLVDYAFTLVPLAIVAIYGSGVWLIIKELKQEAVSQKDRLLK</sequence>
<dbReference type="STRING" id="1221996.QY95_01313"/>
<dbReference type="Pfam" id="PF22765">
    <property type="entry name" value="DUF7010"/>
    <property type="match status" value="1"/>
</dbReference>
<gene>
    <name evidence="1" type="ORF">QY95_01313</name>
</gene>
<protein>
    <submittedName>
        <fullName evidence="1">Uncharacterized protein</fullName>
    </submittedName>
</protein>
<evidence type="ECO:0000313" key="1">
    <source>
        <dbReference type="EMBL" id="KKB40739.1"/>
    </source>
</evidence>
<evidence type="ECO:0000313" key="2">
    <source>
        <dbReference type="Proteomes" id="UP000031563"/>
    </source>
</evidence>
<organism evidence="1 2">
    <name type="scientific">Bacillus thermotolerans</name>
    <name type="common">Quasibacillus thermotolerans</name>
    <dbReference type="NCBI Taxonomy" id="1221996"/>
    <lineage>
        <taxon>Bacteria</taxon>
        <taxon>Bacillati</taxon>
        <taxon>Bacillota</taxon>
        <taxon>Bacilli</taxon>
        <taxon>Bacillales</taxon>
        <taxon>Bacillaceae</taxon>
        <taxon>Bacillus</taxon>
    </lineage>
</organism>
<name>A0A0F5I4Z8_BACTR</name>
<dbReference type="AlphaFoldDB" id="A0A0F5I4Z8"/>
<dbReference type="EMBL" id="JWIR02000027">
    <property type="protein sequence ID" value="KKB40739.1"/>
    <property type="molecule type" value="Genomic_DNA"/>
</dbReference>
<dbReference type="InterPro" id="IPR053824">
    <property type="entry name" value="DUF7010"/>
</dbReference>
<comment type="caution">
    <text evidence="1">The sequence shown here is derived from an EMBL/GenBank/DDBJ whole genome shotgun (WGS) entry which is preliminary data.</text>
</comment>
<reference evidence="1" key="1">
    <citation type="submission" date="2015-02" db="EMBL/GenBank/DDBJ databases">
        <title>Genome Assembly of Bacillaceae bacterium MTCC 8252.</title>
        <authorList>
            <person name="Verma A."/>
            <person name="Khatri I."/>
            <person name="Mual P."/>
            <person name="Subramanian S."/>
            <person name="Krishnamurthi S."/>
        </authorList>
    </citation>
    <scope>NUCLEOTIDE SEQUENCE [LARGE SCALE GENOMIC DNA]</scope>
    <source>
        <strain evidence="1">MTCC 8252</strain>
    </source>
</reference>